<evidence type="ECO:0000313" key="1">
    <source>
        <dbReference type="EMBL" id="MBA4723776.1"/>
    </source>
</evidence>
<dbReference type="Proteomes" id="UP000585327">
    <property type="component" value="Unassembled WGS sequence"/>
</dbReference>
<name>A0A838YNG2_9GAMM</name>
<protein>
    <recommendedName>
        <fullName evidence="3">Cell division protein FtsL</fullName>
    </recommendedName>
</protein>
<accession>A0A838YNG2</accession>
<proteinExistence type="predicted"/>
<dbReference type="EMBL" id="JACETM010000005">
    <property type="protein sequence ID" value="MBA4723776.1"/>
    <property type="molecule type" value="Genomic_DNA"/>
</dbReference>
<dbReference type="AlphaFoldDB" id="A0A838YNG2"/>
<reference evidence="1 2" key="1">
    <citation type="submission" date="2020-06" db="EMBL/GenBank/DDBJ databases">
        <title>Dysbiosis in marine aquaculture revealed through microbiome analysis: reverse ecology for environmental sustainability.</title>
        <authorList>
            <person name="Haro-Moreno J.M."/>
            <person name="Coutinho F.H."/>
            <person name="Zaragoza-Solas A."/>
            <person name="Picazo A."/>
            <person name="Almagro-Moreno S."/>
            <person name="Lopez-Perez M."/>
        </authorList>
    </citation>
    <scope>NUCLEOTIDE SEQUENCE [LARGE SCALE GENOMIC DNA]</scope>
    <source>
        <strain evidence="1">MCMED-G42</strain>
    </source>
</reference>
<evidence type="ECO:0008006" key="3">
    <source>
        <dbReference type="Google" id="ProtNLM"/>
    </source>
</evidence>
<comment type="caution">
    <text evidence="1">The sequence shown here is derived from an EMBL/GenBank/DDBJ whole genome shotgun (WGS) entry which is preliminary data.</text>
</comment>
<organism evidence="1 2">
    <name type="scientific">SAR86 cluster bacterium</name>
    <dbReference type="NCBI Taxonomy" id="2030880"/>
    <lineage>
        <taxon>Bacteria</taxon>
        <taxon>Pseudomonadati</taxon>
        <taxon>Pseudomonadota</taxon>
        <taxon>Gammaproteobacteria</taxon>
        <taxon>SAR86 cluster</taxon>
    </lineage>
</organism>
<gene>
    <name evidence="1" type="ORF">H2021_01020</name>
</gene>
<evidence type="ECO:0000313" key="2">
    <source>
        <dbReference type="Proteomes" id="UP000585327"/>
    </source>
</evidence>
<sequence>MSLNSKTFVIFLLIFFITFLSFENIKLSWEVAKLHQNNENLQVEYNKFKDHNLKLVTQYHSENSIAIIEKQSKEVLGMLKKKPITITNNEEGK</sequence>